<accession>A0ACC0ZXB3</accession>
<comment type="caution">
    <text evidence="1">The sequence shown here is derived from an EMBL/GenBank/DDBJ whole genome shotgun (WGS) entry which is preliminary data.</text>
</comment>
<proteinExistence type="predicted"/>
<dbReference type="Proteomes" id="UP001164250">
    <property type="component" value="Chromosome 13"/>
</dbReference>
<sequence>MKIADVEFLSCESWCCRENLAVQIKSVKLYEKCCCEAEVDVKVEQILNCIKMKIAAYPRAVNGEDKSPLELAVESNFNNSDVLAILSDWNG</sequence>
<evidence type="ECO:0000313" key="1">
    <source>
        <dbReference type="EMBL" id="KAJ0079850.1"/>
    </source>
</evidence>
<dbReference type="EMBL" id="CM047909">
    <property type="protein sequence ID" value="KAJ0079850.1"/>
    <property type="molecule type" value="Genomic_DNA"/>
</dbReference>
<reference evidence="2" key="1">
    <citation type="journal article" date="2023" name="G3 (Bethesda)">
        <title>Genome assembly and association tests identify interacting loci associated with vigor, precocity, and sex in interspecific pistachio rootstocks.</title>
        <authorList>
            <person name="Palmer W."/>
            <person name="Jacygrad E."/>
            <person name="Sagayaradj S."/>
            <person name="Cavanaugh K."/>
            <person name="Han R."/>
            <person name="Bertier L."/>
            <person name="Beede B."/>
            <person name="Kafkas S."/>
            <person name="Golino D."/>
            <person name="Preece J."/>
            <person name="Michelmore R."/>
        </authorList>
    </citation>
    <scope>NUCLEOTIDE SEQUENCE [LARGE SCALE GENOMIC DNA]</scope>
</reference>
<gene>
    <name evidence="1" type="ORF">Patl1_23761</name>
</gene>
<protein>
    <submittedName>
        <fullName evidence="1">Uncharacterized protein</fullName>
    </submittedName>
</protein>
<evidence type="ECO:0000313" key="2">
    <source>
        <dbReference type="Proteomes" id="UP001164250"/>
    </source>
</evidence>
<organism evidence="1 2">
    <name type="scientific">Pistacia atlantica</name>
    <dbReference type="NCBI Taxonomy" id="434234"/>
    <lineage>
        <taxon>Eukaryota</taxon>
        <taxon>Viridiplantae</taxon>
        <taxon>Streptophyta</taxon>
        <taxon>Embryophyta</taxon>
        <taxon>Tracheophyta</taxon>
        <taxon>Spermatophyta</taxon>
        <taxon>Magnoliopsida</taxon>
        <taxon>eudicotyledons</taxon>
        <taxon>Gunneridae</taxon>
        <taxon>Pentapetalae</taxon>
        <taxon>rosids</taxon>
        <taxon>malvids</taxon>
        <taxon>Sapindales</taxon>
        <taxon>Anacardiaceae</taxon>
        <taxon>Pistacia</taxon>
    </lineage>
</organism>
<name>A0ACC0ZXB3_9ROSI</name>
<keyword evidence="2" id="KW-1185">Reference proteome</keyword>